<keyword evidence="3" id="KW-0028">Amino-acid biosynthesis</keyword>
<evidence type="ECO:0000256" key="6">
    <source>
        <dbReference type="ARBA" id="ARBA00023141"/>
    </source>
</evidence>
<gene>
    <name evidence="11" type="ORF">ENS59_03100</name>
</gene>
<evidence type="ECO:0000259" key="10">
    <source>
        <dbReference type="Pfam" id="PF24621"/>
    </source>
</evidence>
<keyword evidence="4" id="KW-0479">Metal-binding</keyword>
<comment type="caution">
    <text evidence="11">The sequence shown here is derived from an EMBL/GenBank/DDBJ whole genome shotgun (WGS) entry which is preliminary data.</text>
</comment>
<feature type="domain" description="3-dehydroquinate synthase C-terminal" evidence="10">
    <location>
        <begin position="177"/>
        <end position="332"/>
    </location>
</feature>
<evidence type="ECO:0000256" key="3">
    <source>
        <dbReference type="ARBA" id="ARBA00022605"/>
    </source>
</evidence>
<dbReference type="Gene3D" id="3.40.50.1970">
    <property type="match status" value="1"/>
</dbReference>
<protein>
    <submittedName>
        <fullName evidence="11">3-dehydroquinate synthase</fullName>
    </submittedName>
</protein>
<dbReference type="GO" id="GO:0046872">
    <property type="term" value="F:metal ion binding"/>
    <property type="evidence" value="ECO:0007669"/>
    <property type="project" value="UniProtKB-KW"/>
</dbReference>
<keyword evidence="7" id="KW-0456">Lyase</keyword>
<evidence type="ECO:0000256" key="4">
    <source>
        <dbReference type="ARBA" id="ARBA00022723"/>
    </source>
</evidence>
<proteinExistence type="predicted"/>
<dbReference type="GO" id="GO:0008652">
    <property type="term" value="P:amino acid biosynthetic process"/>
    <property type="evidence" value="ECO:0007669"/>
    <property type="project" value="UniProtKB-KW"/>
</dbReference>
<dbReference type="AlphaFoldDB" id="A0A7C3IIW2"/>
<accession>A0A7C3IIW2</accession>
<dbReference type="InterPro" id="IPR030960">
    <property type="entry name" value="DHQS/DOIS_N"/>
</dbReference>
<name>A0A7C3IIW2_9SPIR</name>
<keyword evidence="6" id="KW-0057">Aromatic amino acid biosynthesis</keyword>
<evidence type="ECO:0000256" key="2">
    <source>
        <dbReference type="ARBA" id="ARBA00001941"/>
    </source>
</evidence>
<dbReference type="Gene3D" id="1.20.1090.10">
    <property type="entry name" value="Dehydroquinate synthase-like - alpha domain"/>
    <property type="match status" value="1"/>
</dbReference>
<dbReference type="InterPro" id="IPR030963">
    <property type="entry name" value="DHQ_synth_fam"/>
</dbReference>
<dbReference type="PANTHER" id="PTHR43622">
    <property type="entry name" value="3-DEHYDROQUINATE SYNTHASE"/>
    <property type="match status" value="1"/>
</dbReference>
<dbReference type="GO" id="GO:0003856">
    <property type="term" value="F:3-dehydroquinate synthase activity"/>
    <property type="evidence" value="ECO:0007669"/>
    <property type="project" value="TreeGrafter"/>
</dbReference>
<dbReference type="PANTHER" id="PTHR43622:SF7">
    <property type="entry name" value="3-DEHYDROQUINATE SYNTHASE, CHLOROPLASTIC"/>
    <property type="match status" value="1"/>
</dbReference>
<evidence type="ECO:0000256" key="5">
    <source>
        <dbReference type="ARBA" id="ARBA00023027"/>
    </source>
</evidence>
<reference evidence="11" key="1">
    <citation type="journal article" date="2020" name="mSystems">
        <title>Genome- and Community-Level Interaction Insights into Carbon Utilization and Element Cycling Functions of Hydrothermarchaeota in Hydrothermal Sediment.</title>
        <authorList>
            <person name="Zhou Z."/>
            <person name="Liu Y."/>
            <person name="Xu W."/>
            <person name="Pan J."/>
            <person name="Luo Z.H."/>
            <person name="Li M."/>
        </authorList>
    </citation>
    <scope>NUCLEOTIDE SEQUENCE [LARGE SCALE GENOMIC DNA]</scope>
    <source>
        <strain evidence="11">SpSt-503</strain>
    </source>
</reference>
<sequence>MSNQILHTFTFKGTTSSVIIGSELPEITQLCSGFALSQCLLICDANTENIVHSIPGSDRVRRCVIASGERAKNWQSVEQIIATAVQAGIGRDGLFIGVGGGVVTDLAAFTAAIYMRGIAVRLVSTTILGMVDASVGGKTGFDFLGIKNLVGAFHPAEEVYMPLSVLSSLPATEWKSGYAEIIKTAILADPEMLFILESHPINFNKIEELNKALSESWFSDMIHRCVAAKGKIVESDPEERGTERALLNLGHTYGHALEAVAGLGTVTHGEAVAWGIGRACELGRKLGITPEDRSNRICSLLEQYGYCTSPAYPIAGFNAEALIQAMYSDKKKKDGQLRFIIPTEESAIIHTLTSHEINLVISSL</sequence>
<evidence type="ECO:0000313" key="11">
    <source>
        <dbReference type="EMBL" id="HFH28485.1"/>
    </source>
</evidence>
<dbReference type="SUPFAM" id="SSF56796">
    <property type="entry name" value="Dehydroquinate synthase-like"/>
    <property type="match status" value="1"/>
</dbReference>
<keyword evidence="5" id="KW-0520">NAD</keyword>
<dbReference type="Pfam" id="PF01761">
    <property type="entry name" value="DHQ_synthase"/>
    <property type="match status" value="1"/>
</dbReference>
<evidence type="ECO:0000256" key="7">
    <source>
        <dbReference type="ARBA" id="ARBA00023239"/>
    </source>
</evidence>
<organism evidence="11">
    <name type="scientific">Gracilinema caldarium</name>
    <dbReference type="NCBI Taxonomy" id="215591"/>
    <lineage>
        <taxon>Bacteria</taxon>
        <taxon>Pseudomonadati</taxon>
        <taxon>Spirochaetota</taxon>
        <taxon>Spirochaetia</taxon>
        <taxon>Spirochaetales</taxon>
        <taxon>Breznakiellaceae</taxon>
        <taxon>Gracilinema</taxon>
    </lineage>
</organism>
<keyword evidence="8" id="KW-0170">Cobalt</keyword>
<dbReference type="InterPro" id="IPR050071">
    <property type="entry name" value="Dehydroquinate_synthase"/>
</dbReference>
<dbReference type="PIRSF" id="PIRSF001455">
    <property type="entry name" value="DHQ_synth"/>
    <property type="match status" value="1"/>
</dbReference>
<dbReference type="CDD" id="cd08195">
    <property type="entry name" value="DHQS"/>
    <property type="match status" value="1"/>
</dbReference>
<evidence type="ECO:0000256" key="1">
    <source>
        <dbReference type="ARBA" id="ARBA00001911"/>
    </source>
</evidence>
<dbReference type="EMBL" id="DSVL01000091">
    <property type="protein sequence ID" value="HFH28485.1"/>
    <property type="molecule type" value="Genomic_DNA"/>
</dbReference>
<dbReference type="InterPro" id="IPR056179">
    <property type="entry name" value="DHQS_C"/>
</dbReference>
<dbReference type="Pfam" id="PF24621">
    <property type="entry name" value="DHQS_C"/>
    <property type="match status" value="1"/>
</dbReference>
<feature type="domain" description="3-dehydroquinate synthase N-terminal" evidence="9">
    <location>
        <begin position="63"/>
        <end position="175"/>
    </location>
</feature>
<evidence type="ECO:0000259" key="9">
    <source>
        <dbReference type="Pfam" id="PF01761"/>
    </source>
</evidence>
<evidence type="ECO:0000256" key="8">
    <source>
        <dbReference type="ARBA" id="ARBA00023285"/>
    </source>
</evidence>
<comment type="cofactor">
    <cofactor evidence="2">
        <name>Co(2+)</name>
        <dbReference type="ChEBI" id="CHEBI:48828"/>
    </cofactor>
</comment>
<dbReference type="GO" id="GO:0009073">
    <property type="term" value="P:aromatic amino acid family biosynthetic process"/>
    <property type="evidence" value="ECO:0007669"/>
    <property type="project" value="UniProtKB-KW"/>
</dbReference>
<comment type="cofactor">
    <cofactor evidence="1">
        <name>NAD(+)</name>
        <dbReference type="ChEBI" id="CHEBI:57540"/>
    </cofactor>
</comment>